<dbReference type="AlphaFoldDB" id="A0A6J6JY52"/>
<accession>A0A6J6JY52</accession>
<feature type="transmembrane region" description="Helical" evidence="1">
    <location>
        <begin position="21"/>
        <end position="41"/>
    </location>
</feature>
<sequence length="198" mass="22297">MSNQIETAITVQLDNRDRKSVLLRIFLVVPMAIFISAFTAWSGSTEASTFLSGLLFLPVLLALVFRGIYPSYILDFNRSLLALSTRVTAYILLLNDKYPSIEESADVKITFPDVEGGAKLNRYMPLVKWLLAVPLYLVGLVYTIYGIAVLIFTWFTILFTGKMPAFSGDVLLGVTKYWNRVYGYAFLLVTDEYPSFSL</sequence>
<reference evidence="3" key="1">
    <citation type="submission" date="2020-05" db="EMBL/GenBank/DDBJ databases">
        <authorList>
            <person name="Chiriac C."/>
            <person name="Salcher M."/>
            <person name="Ghai R."/>
            <person name="Kavagutti S V."/>
        </authorList>
    </citation>
    <scope>NUCLEOTIDE SEQUENCE</scope>
</reference>
<evidence type="ECO:0000313" key="3">
    <source>
        <dbReference type="EMBL" id="CAB4642471.1"/>
    </source>
</evidence>
<feature type="transmembrane region" description="Helical" evidence="1">
    <location>
        <begin position="47"/>
        <end position="69"/>
    </location>
</feature>
<name>A0A6J6JY52_9ZZZZ</name>
<protein>
    <submittedName>
        <fullName evidence="3">Unannotated protein</fullName>
    </submittedName>
</protein>
<gene>
    <name evidence="2" type="ORF">UFOPK2171_00156</name>
    <name evidence="3" type="ORF">UFOPK2237_00003</name>
</gene>
<dbReference type="InterPro" id="IPR025498">
    <property type="entry name" value="DUF4389"/>
</dbReference>
<dbReference type="EMBL" id="CAEZWI010000001">
    <property type="protein sequence ID" value="CAB4642471.1"/>
    <property type="molecule type" value="Genomic_DNA"/>
</dbReference>
<feature type="transmembrane region" description="Helical" evidence="1">
    <location>
        <begin position="129"/>
        <end position="157"/>
    </location>
</feature>
<keyword evidence="1" id="KW-0472">Membrane</keyword>
<keyword evidence="1" id="KW-1133">Transmembrane helix</keyword>
<organism evidence="3">
    <name type="scientific">freshwater metagenome</name>
    <dbReference type="NCBI Taxonomy" id="449393"/>
    <lineage>
        <taxon>unclassified sequences</taxon>
        <taxon>metagenomes</taxon>
        <taxon>ecological metagenomes</taxon>
    </lineage>
</organism>
<proteinExistence type="predicted"/>
<evidence type="ECO:0000313" key="2">
    <source>
        <dbReference type="EMBL" id="CAB4642215.1"/>
    </source>
</evidence>
<dbReference type="Pfam" id="PF14333">
    <property type="entry name" value="DUF4389"/>
    <property type="match status" value="1"/>
</dbReference>
<keyword evidence="1" id="KW-0812">Transmembrane</keyword>
<evidence type="ECO:0000256" key="1">
    <source>
        <dbReference type="SAM" id="Phobius"/>
    </source>
</evidence>
<dbReference type="EMBL" id="CAEZWD010000008">
    <property type="protein sequence ID" value="CAB4642215.1"/>
    <property type="molecule type" value="Genomic_DNA"/>
</dbReference>